<name>A0AAV5B0H9_9FLAO</name>
<evidence type="ECO:0000256" key="7">
    <source>
        <dbReference type="ARBA" id="ARBA00013053"/>
    </source>
</evidence>
<dbReference type="Proteomes" id="UP001207736">
    <property type="component" value="Unassembled WGS sequence"/>
</dbReference>
<evidence type="ECO:0000256" key="2">
    <source>
        <dbReference type="ARBA" id="ARBA00003109"/>
    </source>
</evidence>
<gene>
    <name evidence="17" type="ORF">RCZ15_18600</name>
    <name evidence="18" type="ORF">RCZ16_20470</name>
</gene>
<dbReference type="InterPro" id="IPR033939">
    <property type="entry name" value="BCAT_family"/>
</dbReference>
<dbReference type="PANTHER" id="PTHR11825:SF44">
    <property type="entry name" value="BRANCHED-CHAIN-AMINO-ACID AMINOTRANSFERASE"/>
    <property type="match status" value="1"/>
</dbReference>
<dbReference type="GO" id="GO:0008652">
    <property type="term" value="P:amino acid biosynthetic process"/>
    <property type="evidence" value="ECO:0007669"/>
    <property type="project" value="UniProtKB-KW"/>
</dbReference>
<evidence type="ECO:0000256" key="3">
    <source>
        <dbReference type="ARBA" id="ARBA00004824"/>
    </source>
</evidence>
<evidence type="ECO:0000256" key="8">
    <source>
        <dbReference type="ARBA" id="ARBA00022576"/>
    </source>
</evidence>
<evidence type="ECO:0000256" key="9">
    <source>
        <dbReference type="ARBA" id="ARBA00022605"/>
    </source>
</evidence>
<comment type="catalytic activity">
    <reaction evidence="15">
        <text>L-leucine + 2-oxoglutarate = 4-methyl-2-oxopentanoate + L-glutamate</text>
        <dbReference type="Rhea" id="RHEA:18321"/>
        <dbReference type="ChEBI" id="CHEBI:16810"/>
        <dbReference type="ChEBI" id="CHEBI:17865"/>
        <dbReference type="ChEBI" id="CHEBI:29985"/>
        <dbReference type="ChEBI" id="CHEBI:57427"/>
        <dbReference type="EC" id="2.6.1.42"/>
    </reaction>
</comment>
<evidence type="ECO:0000256" key="12">
    <source>
        <dbReference type="ARBA" id="ARBA00023304"/>
    </source>
</evidence>
<evidence type="ECO:0000313" key="20">
    <source>
        <dbReference type="Proteomes" id="UP001208692"/>
    </source>
</evidence>
<evidence type="ECO:0000256" key="1">
    <source>
        <dbReference type="ARBA" id="ARBA00001933"/>
    </source>
</evidence>
<keyword evidence="11" id="KW-0663">Pyridoxal phosphate</keyword>
<evidence type="ECO:0000313" key="17">
    <source>
        <dbReference type="EMBL" id="GJM50887.1"/>
    </source>
</evidence>
<comment type="similarity">
    <text evidence="6">Belongs to the class-IV pyridoxal-phosphate-dependent aminotransferase family.</text>
</comment>
<evidence type="ECO:0000313" key="19">
    <source>
        <dbReference type="Proteomes" id="UP001207736"/>
    </source>
</evidence>
<comment type="catalytic activity">
    <reaction evidence="13">
        <text>L-valine + 2-oxoglutarate = 3-methyl-2-oxobutanoate + L-glutamate</text>
        <dbReference type="Rhea" id="RHEA:24813"/>
        <dbReference type="ChEBI" id="CHEBI:11851"/>
        <dbReference type="ChEBI" id="CHEBI:16810"/>
        <dbReference type="ChEBI" id="CHEBI:29985"/>
        <dbReference type="ChEBI" id="CHEBI:57762"/>
        <dbReference type="EC" id="2.6.1.42"/>
    </reaction>
</comment>
<dbReference type="InterPro" id="IPR043132">
    <property type="entry name" value="BCAT-like_C"/>
</dbReference>
<comment type="caution">
    <text evidence="17">The sequence shown here is derived from an EMBL/GenBank/DDBJ whole genome shotgun (WGS) entry which is preliminary data.</text>
</comment>
<dbReference type="CDD" id="cd01557">
    <property type="entry name" value="BCAT_beta_family"/>
    <property type="match status" value="1"/>
</dbReference>
<dbReference type="EC" id="2.6.1.42" evidence="7"/>
<evidence type="ECO:0000256" key="5">
    <source>
        <dbReference type="ARBA" id="ARBA00005072"/>
    </source>
</evidence>
<accession>A0AAV5B0H9</accession>
<evidence type="ECO:0000256" key="16">
    <source>
        <dbReference type="PIRSR" id="PIRSR006468-1"/>
    </source>
</evidence>
<dbReference type="InterPro" id="IPR036038">
    <property type="entry name" value="Aminotransferase-like"/>
</dbReference>
<feature type="modified residue" description="N6-(pyridoxal phosphate)lysine" evidence="16">
    <location>
        <position position="197"/>
    </location>
</feature>
<evidence type="ECO:0000256" key="11">
    <source>
        <dbReference type="ARBA" id="ARBA00022898"/>
    </source>
</evidence>
<evidence type="ECO:0000256" key="10">
    <source>
        <dbReference type="ARBA" id="ARBA00022679"/>
    </source>
</evidence>
<dbReference type="Gene3D" id="3.20.10.10">
    <property type="entry name" value="D-amino Acid Aminotransferase, subunit A, domain 2"/>
    <property type="match status" value="1"/>
</dbReference>
<protein>
    <recommendedName>
        <fullName evidence="7">branched-chain-amino-acid transaminase</fullName>
        <ecNumber evidence="7">2.6.1.42</ecNumber>
    </recommendedName>
</protein>
<organism evidence="17 19">
    <name type="scientific">Capnocytophaga catalasegens</name>
    <dbReference type="NCBI Taxonomy" id="1004260"/>
    <lineage>
        <taxon>Bacteria</taxon>
        <taxon>Pseudomonadati</taxon>
        <taxon>Bacteroidota</taxon>
        <taxon>Flavobacteriia</taxon>
        <taxon>Flavobacteriales</taxon>
        <taxon>Flavobacteriaceae</taxon>
        <taxon>Capnocytophaga</taxon>
    </lineage>
</organism>
<proteinExistence type="inferred from homology"/>
<dbReference type="Pfam" id="PF01063">
    <property type="entry name" value="Aminotran_4"/>
    <property type="match status" value="1"/>
</dbReference>
<keyword evidence="8 17" id="KW-0032">Aminotransferase</keyword>
<keyword evidence="10" id="KW-0808">Transferase</keyword>
<reference evidence="17 20" key="1">
    <citation type="submission" date="2021-11" db="EMBL/GenBank/DDBJ databases">
        <title>Draft genome sequence of Capnocytophaga sp. strain KC07075 isolated from cat oral cavity.</title>
        <authorList>
            <person name="Suzuki M."/>
            <person name="Imaoka K."/>
            <person name="Kimura M."/>
            <person name="Morikawa S."/>
            <person name="Maeda K."/>
        </authorList>
    </citation>
    <scope>NUCLEOTIDE SEQUENCE</scope>
    <source>
        <strain evidence="17">KC07075</strain>
        <strain evidence="18 20">KC07079</strain>
    </source>
</reference>
<dbReference type="SUPFAM" id="SSF56752">
    <property type="entry name" value="D-aminoacid aminotransferase-like PLP-dependent enzymes"/>
    <property type="match status" value="1"/>
</dbReference>
<evidence type="ECO:0000256" key="13">
    <source>
        <dbReference type="ARBA" id="ARBA00048212"/>
    </source>
</evidence>
<dbReference type="PIRSF" id="PIRSF006468">
    <property type="entry name" value="BCAT1"/>
    <property type="match status" value="1"/>
</dbReference>
<comment type="pathway">
    <text evidence="4">Amino-acid biosynthesis; L-valine biosynthesis; L-valine from pyruvate: step 4/4.</text>
</comment>
<dbReference type="EMBL" id="BQKA01000034">
    <property type="protein sequence ID" value="GJM50887.1"/>
    <property type="molecule type" value="Genomic_DNA"/>
</dbReference>
<dbReference type="InterPro" id="IPR001544">
    <property type="entry name" value="Aminotrans_IV"/>
</dbReference>
<dbReference type="InterPro" id="IPR005786">
    <property type="entry name" value="B_amino_transII"/>
</dbReference>
<dbReference type="Proteomes" id="UP001208692">
    <property type="component" value="Unassembled WGS sequence"/>
</dbReference>
<comment type="pathway">
    <text evidence="5">Amino-acid biosynthesis; L-leucine biosynthesis; L-leucine from 3-methyl-2-oxobutanoate: step 4/4.</text>
</comment>
<keyword evidence="20" id="KW-1185">Reference proteome</keyword>
<evidence type="ECO:0000256" key="6">
    <source>
        <dbReference type="ARBA" id="ARBA00009320"/>
    </source>
</evidence>
<evidence type="ECO:0000256" key="15">
    <source>
        <dbReference type="ARBA" id="ARBA00049229"/>
    </source>
</evidence>
<dbReference type="GO" id="GO:0004084">
    <property type="term" value="F:branched-chain-amino-acid transaminase activity"/>
    <property type="evidence" value="ECO:0007669"/>
    <property type="project" value="UniProtKB-EC"/>
</dbReference>
<comment type="cofactor">
    <cofactor evidence="1">
        <name>pyridoxal 5'-phosphate</name>
        <dbReference type="ChEBI" id="CHEBI:597326"/>
    </cofactor>
</comment>
<dbReference type="Gene3D" id="3.30.470.10">
    <property type="match status" value="1"/>
</dbReference>
<dbReference type="NCBIfam" id="NF009897">
    <property type="entry name" value="PRK13357.1"/>
    <property type="match status" value="1"/>
</dbReference>
<comment type="function">
    <text evidence="2">Acts on leucine, isoleucine and valine.</text>
</comment>
<evidence type="ECO:0000313" key="18">
    <source>
        <dbReference type="EMBL" id="GJM53731.1"/>
    </source>
</evidence>
<sequence length="356" mass="40055">MMSQSKSNLSIEKTKQSRIDQVDFSNLFFGQTFADHMYICDYKDGTWHAPKIVPYAPFLLDPSTSVFHYGQAVFEGMKAYKDDNGDIFLFRPTENYARINKSCKRLAMPEFPEEWFDEGLKELLKLDRDWIKPGFGNALYLRPFVIGTTAGVIASPSKEYKFVIITSPVQSYYSGDVKVLIADHYSRAANGGFGAAKAAGNYAGQFYPTALAQKEGYQQVIWTDDTTHEKLEECGTMNVMFRIGDTLVTSPVNDRILDGVTRKSVIAMAEKMGIKVEVRSITVHELVQAAENKTLKEIFGCGTAAVISPVSAFGYKGKEYTFERPVQTYAEQIKTAILNIQYNKTEDPFGWRVKIV</sequence>
<evidence type="ECO:0000256" key="4">
    <source>
        <dbReference type="ARBA" id="ARBA00004931"/>
    </source>
</evidence>
<comment type="catalytic activity">
    <reaction evidence="14">
        <text>L-isoleucine + 2-oxoglutarate = (S)-3-methyl-2-oxopentanoate + L-glutamate</text>
        <dbReference type="Rhea" id="RHEA:24801"/>
        <dbReference type="ChEBI" id="CHEBI:16810"/>
        <dbReference type="ChEBI" id="CHEBI:29985"/>
        <dbReference type="ChEBI" id="CHEBI:35146"/>
        <dbReference type="ChEBI" id="CHEBI:58045"/>
        <dbReference type="EC" id="2.6.1.42"/>
    </reaction>
</comment>
<dbReference type="GO" id="GO:0009082">
    <property type="term" value="P:branched-chain amino acid biosynthetic process"/>
    <property type="evidence" value="ECO:0007669"/>
    <property type="project" value="UniProtKB-KW"/>
</dbReference>
<dbReference type="InterPro" id="IPR043131">
    <property type="entry name" value="BCAT-like_N"/>
</dbReference>
<keyword evidence="9" id="KW-0028">Amino-acid biosynthesis</keyword>
<dbReference type="NCBIfam" id="TIGR01123">
    <property type="entry name" value="ilvE_II"/>
    <property type="match status" value="1"/>
</dbReference>
<dbReference type="EMBL" id="BQKB01000049">
    <property type="protein sequence ID" value="GJM53731.1"/>
    <property type="molecule type" value="Genomic_DNA"/>
</dbReference>
<evidence type="ECO:0000256" key="14">
    <source>
        <dbReference type="ARBA" id="ARBA00048798"/>
    </source>
</evidence>
<keyword evidence="12" id="KW-0100">Branched-chain amino acid biosynthesis</keyword>
<dbReference type="AlphaFoldDB" id="A0AAV5B0H9"/>
<dbReference type="PANTHER" id="PTHR11825">
    <property type="entry name" value="SUBGROUP IIII AMINOTRANSFERASE"/>
    <property type="match status" value="1"/>
</dbReference>
<comment type="pathway">
    <text evidence="3">Amino-acid biosynthesis; L-isoleucine biosynthesis; L-isoleucine from 2-oxobutanoate: step 4/4.</text>
</comment>